<dbReference type="PROSITE" id="PS50969">
    <property type="entry name" value="FCP1"/>
    <property type="match status" value="1"/>
</dbReference>
<dbReference type="InterPro" id="IPR023214">
    <property type="entry name" value="HAD_sf"/>
</dbReference>
<name>A0ABN7AV39_9HEMI</name>
<sequence length="395" mass="45205">MAWLRKKSKSGTSLRKNPKATLVQSSNNNVLPITKPTKKKSKSTKSQRRRRPATTEATPEPASEMVAEESKENCWNSSNLDEEATKAACYVEEMVQNDNRSEGDMIASLSEELAVYSNGTPVAIPSAGLYTEADYETTVLQGGSNRMIDEGLNSEAEVDEYLNYCEYDDQPICQSTQEVEWEAFDPYLFIKHLPPLTSEMRARCPALPLKTRSSPEFSLVLDLDETLVHCSLQHLDDASFSFPVLFQDASYTVFVRTRPFFREFLERVSSMFEVILFTASKRVYADKLLNLIDPARRLIKYRLFREHCVCVNGNYIKDLSILGRDLSKTIIVDNSPQAFGYQLENGIPIESWFMDRTDSELMKLLPFLEDLVYMNEDVRPHIRDKFRLFSFLPPD</sequence>
<reference evidence="3 4" key="1">
    <citation type="submission" date="2023-09" db="EMBL/GenBank/DDBJ databases">
        <title>Nesidiocoris tenuis whole genome shotgun sequence.</title>
        <authorList>
            <person name="Shibata T."/>
            <person name="Shimoda M."/>
            <person name="Kobayashi T."/>
            <person name="Uehara T."/>
        </authorList>
    </citation>
    <scope>NUCLEOTIDE SEQUENCE [LARGE SCALE GENOMIC DNA]</scope>
    <source>
        <strain evidence="3 4">Japan</strain>
    </source>
</reference>
<feature type="region of interest" description="Disordered" evidence="1">
    <location>
        <begin position="1"/>
        <end position="76"/>
    </location>
</feature>
<dbReference type="InterPro" id="IPR011948">
    <property type="entry name" value="Dullard_phosphatase"/>
</dbReference>
<dbReference type="InterPro" id="IPR036412">
    <property type="entry name" value="HAD-like_sf"/>
</dbReference>
<evidence type="ECO:0000259" key="2">
    <source>
        <dbReference type="PROSITE" id="PS50969"/>
    </source>
</evidence>
<dbReference type="NCBIfam" id="TIGR02251">
    <property type="entry name" value="HIF-SF_euk"/>
    <property type="match status" value="1"/>
</dbReference>
<dbReference type="Pfam" id="PF03031">
    <property type="entry name" value="NIF"/>
    <property type="match status" value="1"/>
</dbReference>
<organism evidence="3 4">
    <name type="scientific">Nesidiocoris tenuis</name>
    <dbReference type="NCBI Taxonomy" id="355587"/>
    <lineage>
        <taxon>Eukaryota</taxon>
        <taxon>Metazoa</taxon>
        <taxon>Ecdysozoa</taxon>
        <taxon>Arthropoda</taxon>
        <taxon>Hexapoda</taxon>
        <taxon>Insecta</taxon>
        <taxon>Pterygota</taxon>
        <taxon>Neoptera</taxon>
        <taxon>Paraneoptera</taxon>
        <taxon>Hemiptera</taxon>
        <taxon>Heteroptera</taxon>
        <taxon>Panheteroptera</taxon>
        <taxon>Cimicomorpha</taxon>
        <taxon>Miridae</taxon>
        <taxon>Dicyphina</taxon>
        <taxon>Nesidiocoris</taxon>
    </lineage>
</organism>
<dbReference type="EMBL" id="AP028914">
    <property type="protein sequence ID" value="BES95798.1"/>
    <property type="molecule type" value="Genomic_DNA"/>
</dbReference>
<dbReference type="SUPFAM" id="SSF56784">
    <property type="entry name" value="HAD-like"/>
    <property type="match status" value="1"/>
</dbReference>
<protein>
    <submittedName>
        <fullName evidence="3">CPDc</fullName>
    </submittedName>
</protein>
<dbReference type="InterPro" id="IPR050365">
    <property type="entry name" value="TIM50"/>
</dbReference>
<dbReference type="CDD" id="cd07521">
    <property type="entry name" value="HAD_FCP1-like"/>
    <property type="match status" value="1"/>
</dbReference>
<feature type="compositionally biased region" description="Basic residues" evidence="1">
    <location>
        <begin position="36"/>
        <end position="52"/>
    </location>
</feature>
<keyword evidence="4" id="KW-1185">Reference proteome</keyword>
<dbReference type="InterPro" id="IPR004274">
    <property type="entry name" value="FCP1_dom"/>
</dbReference>
<evidence type="ECO:0000313" key="4">
    <source>
        <dbReference type="Proteomes" id="UP001307889"/>
    </source>
</evidence>
<feature type="compositionally biased region" description="Polar residues" evidence="1">
    <location>
        <begin position="22"/>
        <end position="31"/>
    </location>
</feature>
<dbReference type="PANTHER" id="PTHR12210">
    <property type="entry name" value="DULLARD PROTEIN PHOSPHATASE"/>
    <property type="match status" value="1"/>
</dbReference>
<dbReference type="SMART" id="SM00577">
    <property type="entry name" value="CPDc"/>
    <property type="match status" value="1"/>
</dbReference>
<proteinExistence type="predicted"/>
<feature type="compositionally biased region" description="Low complexity" evidence="1">
    <location>
        <begin position="54"/>
        <end position="64"/>
    </location>
</feature>
<dbReference type="Proteomes" id="UP001307889">
    <property type="component" value="Chromosome 6"/>
</dbReference>
<evidence type="ECO:0000313" key="3">
    <source>
        <dbReference type="EMBL" id="BES95798.1"/>
    </source>
</evidence>
<dbReference type="Gene3D" id="3.40.50.1000">
    <property type="entry name" value="HAD superfamily/HAD-like"/>
    <property type="match status" value="1"/>
</dbReference>
<accession>A0ABN7AV39</accession>
<gene>
    <name evidence="3" type="ORF">NTJ_08607</name>
</gene>
<evidence type="ECO:0000256" key="1">
    <source>
        <dbReference type="SAM" id="MobiDB-lite"/>
    </source>
</evidence>
<feature type="domain" description="FCP1 homology" evidence="2">
    <location>
        <begin position="212"/>
        <end position="371"/>
    </location>
</feature>